<dbReference type="EMBL" id="JAYWIO010000002">
    <property type="protein sequence ID" value="KAK7282355.1"/>
    <property type="molecule type" value="Genomic_DNA"/>
</dbReference>
<sequence length="127" mass="14312">MSHKTQQVTSSQRLAESSVLDTHSSELHGEMCKQHSAIYCKILSIFPSLEEARPRSKSGIQALCSLHVALEKAKNVLRHCSECSKLYLAITGDSVLLKFEKCKRALRVSLKLVKDIVSEWKIQDRLC</sequence>
<keyword evidence="2" id="KW-1185">Reference proteome</keyword>
<reference evidence="1 2" key="1">
    <citation type="submission" date="2024-01" db="EMBL/GenBank/DDBJ databases">
        <title>The genomes of 5 underutilized Papilionoideae crops provide insights into root nodulation and disease resistanc.</title>
        <authorList>
            <person name="Yuan L."/>
        </authorList>
    </citation>
    <scope>NUCLEOTIDE SEQUENCE [LARGE SCALE GENOMIC DNA]</scope>
    <source>
        <strain evidence="1">ZHUSHIDOU_FW_LH</strain>
        <tissue evidence="1">Leaf</tissue>
    </source>
</reference>
<protein>
    <submittedName>
        <fullName evidence="1">Uncharacterized protein</fullName>
    </submittedName>
</protein>
<organism evidence="1 2">
    <name type="scientific">Crotalaria pallida</name>
    <name type="common">Smooth rattlebox</name>
    <name type="synonym">Crotalaria striata</name>
    <dbReference type="NCBI Taxonomy" id="3830"/>
    <lineage>
        <taxon>Eukaryota</taxon>
        <taxon>Viridiplantae</taxon>
        <taxon>Streptophyta</taxon>
        <taxon>Embryophyta</taxon>
        <taxon>Tracheophyta</taxon>
        <taxon>Spermatophyta</taxon>
        <taxon>Magnoliopsida</taxon>
        <taxon>eudicotyledons</taxon>
        <taxon>Gunneridae</taxon>
        <taxon>Pentapetalae</taxon>
        <taxon>rosids</taxon>
        <taxon>fabids</taxon>
        <taxon>Fabales</taxon>
        <taxon>Fabaceae</taxon>
        <taxon>Papilionoideae</taxon>
        <taxon>50 kb inversion clade</taxon>
        <taxon>genistoids sensu lato</taxon>
        <taxon>core genistoids</taxon>
        <taxon>Crotalarieae</taxon>
        <taxon>Crotalaria</taxon>
    </lineage>
</organism>
<dbReference type="Proteomes" id="UP001372338">
    <property type="component" value="Unassembled WGS sequence"/>
</dbReference>
<comment type="caution">
    <text evidence="1">The sequence shown here is derived from an EMBL/GenBank/DDBJ whole genome shotgun (WGS) entry which is preliminary data.</text>
</comment>
<accession>A0AAN9IKY1</accession>
<proteinExistence type="predicted"/>
<evidence type="ECO:0000313" key="2">
    <source>
        <dbReference type="Proteomes" id="UP001372338"/>
    </source>
</evidence>
<evidence type="ECO:0000313" key="1">
    <source>
        <dbReference type="EMBL" id="KAK7282355.1"/>
    </source>
</evidence>
<gene>
    <name evidence="1" type="ORF">RIF29_11047</name>
</gene>
<name>A0AAN9IKY1_CROPI</name>
<dbReference type="AlphaFoldDB" id="A0AAN9IKY1"/>